<evidence type="ECO:0000313" key="1">
    <source>
        <dbReference type="EMBL" id="KZP25786.1"/>
    </source>
</evidence>
<organism evidence="1 2">
    <name type="scientific">Athelia psychrophila</name>
    <dbReference type="NCBI Taxonomy" id="1759441"/>
    <lineage>
        <taxon>Eukaryota</taxon>
        <taxon>Fungi</taxon>
        <taxon>Dikarya</taxon>
        <taxon>Basidiomycota</taxon>
        <taxon>Agaricomycotina</taxon>
        <taxon>Agaricomycetes</taxon>
        <taxon>Agaricomycetidae</taxon>
        <taxon>Atheliales</taxon>
        <taxon>Atheliaceae</taxon>
        <taxon>Athelia</taxon>
    </lineage>
</organism>
<name>A0A166P748_9AGAM</name>
<sequence length="453" mass="51239">MASLPHPIHRVPPEVLSEILIQGTPLRYTSISERSSIISPSHVCRDWRSVALSTPSLWTFILFRCPRDEFLPRELDCIHAWLSRSGRCALTITTHSYRSRHSKAPIEPFIPHCMRWREIDTRIFSAVNPHVTSQIKGNMPLLESADLGFVESHTLIDLFAVAPRLRRLKLENCSPFELDLVTLPWAQLVHLDIETDTEPSFLRLLVLAANVTFLNVTICHGFDTNIGITHPNILTMHATTSSSTLTDDLLDRLALPALRDLRLVDPGWRTASFISRSACTLSSLQIGMFETSKFVELMELLPALQELSVTFRWAYEWEAMAECLAFQHNLRLAPDLRSLTMRWPCWPPAKYVEDISLHSFAIMLASRWTPLGAVPDATSIRSPLNHVRVDRCVSTKIVESTSALVCLQRLLKEGLDVTLLTDDNPPRDLLAARTIYELDAGHIMPFLRLADTS</sequence>
<dbReference type="AlphaFoldDB" id="A0A166P748"/>
<gene>
    <name evidence="1" type="ORF">FIBSPDRAFT_1041154</name>
</gene>
<dbReference type="InterPro" id="IPR032675">
    <property type="entry name" value="LRR_dom_sf"/>
</dbReference>
<protein>
    <submittedName>
        <fullName evidence="1">Uncharacterized protein</fullName>
    </submittedName>
</protein>
<dbReference type="SUPFAM" id="SSF52047">
    <property type="entry name" value="RNI-like"/>
    <property type="match status" value="1"/>
</dbReference>
<dbReference type="OrthoDB" id="3270987at2759"/>
<dbReference type="Proteomes" id="UP000076532">
    <property type="component" value="Unassembled WGS sequence"/>
</dbReference>
<dbReference type="EMBL" id="KV417518">
    <property type="protein sequence ID" value="KZP25786.1"/>
    <property type="molecule type" value="Genomic_DNA"/>
</dbReference>
<dbReference type="Gene3D" id="3.80.10.10">
    <property type="entry name" value="Ribonuclease Inhibitor"/>
    <property type="match status" value="1"/>
</dbReference>
<proteinExistence type="predicted"/>
<dbReference type="Gene3D" id="1.20.1280.50">
    <property type="match status" value="1"/>
</dbReference>
<evidence type="ECO:0000313" key="2">
    <source>
        <dbReference type="Proteomes" id="UP000076532"/>
    </source>
</evidence>
<accession>A0A166P748</accession>
<reference evidence="1 2" key="1">
    <citation type="journal article" date="2016" name="Mol. Biol. Evol.">
        <title>Comparative Genomics of Early-Diverging Mushroom-Forming Fungi Provides Insights into the Origins of Lignocellulose Decay Capabilities.</title>
        <authorList>
            <person name="Nagy L.G."/>
            <person name="Riley R."/>
            <person name="Tritt A."/>
            <person name="Adam C."/>
            <person name="Daum C."/>
            <person name="Floudas D."/>
            <person name="Sun H."/>
            <person name="Yadav J.S."/>
            <person name="Pangilinan J."/>
            <person name="Larsson K.H."/>
            <person name="Matsuura K."/>
            <person name="Barry K."/>
            <person name="Labutti K."/>
            <person name="Kuo R."/>
            <person name="Ohm R.A."/>
            <person name="Bhattacharya S.S."/>
            <person name="Shirouzu T."/>
            <person name="Yoshinaga Y."/>
            <person name="Martin F.M."/>
            <person name="Grigoriev I.V."/>
            <person name="Hibbett D.S."/>
        </authorList>
    </citation>
    <scope>NUCLEOTIDE SEQUENCE [LARGE SCALE GENOMIC DNA]</scope>
    <source>
        <strain evidence="1 2">CBS 109695</strain>
    </source>
</reference>
<keyword evidence="2" id="KW-1185">Reference proteome</keyword>